<comment type="caution">
    <text evidence="1">The sequence shown here is derived from an EMBL/GenBank/DDBJ whole genome shotgun (WGS) entry which is preliminary data.</text>
</comment>
<dbReference type="OrthoDB" id="10471745at2759"/>
<dbReference type="EMBL" id="CACRXK020002347">
    <property type="protein sequence ID" value="CAB3993886.1"/>
    <property type="molecule type" value="Genomic_DNA"/>
</dbReference>
<keyword evidence="2" id="KW-1185">Reference proteome</keyword>
<proteinExistence type="predicted"/>
<accession>A0A7D9HVM4</accession>
<protein>
    <submittedName>
        <fullName evidence="1">Uncharacterized protein</fullName>
    </submittedName>
</protein>
<name>A0A7D9HVM4_PARCT</name>
<sequence length="179" mass="19788">MALSLFAIVLDGPDWIEWKNVDRTMKFWENKDNYTCSSNDKTCGCQQGGAGSQNIMISIIANCDDVVYLGAIYGVIVGGAVIGFSLCLATLLVMVNSVSWKNPWKAFTSYTASYENKAAVSSLTDVMELYREQPTRHPTLVSSSTSSLQRHNKEYMPAWSLYGSTVDDVNNPEPYANQS</sequence>
<evidence type="ECO:0000313" key="1">
    <source>
        <dbReference type="EMBL" id="CAB3993886.1"/>
    </source>
</evidence>
<reference evidence="1" key="1">
    <citation type="submission" date="2020-04" db="EMBL/GenBank/DDBJ databases">
        <authorList>
            <person name="Alioto T."/>
            <person name="Alioto T."/>
            <person name="Gomez Garrido J."/>
        </authorList>
    </citation>
    <scope>NUCLEOTIDE SEQUENCE</scope>
    <source>
        <strain evidence="1">A484AB</strain>
    </source>
</reference>
<dbReference type="AlphaFoldDB" id="A0A7D9HVM4"/>
<evidence type="ECO:0000313" key="2">
    <source>
        <dbReference type="Proteomes" id="UP001152795"/>
    </source>
</evidence>
<gene>
    <name evidence="1" type="ORF">PACLA_8A023297</name>
</gene>
<dbReference type="Proteomes" id="UP001152795">
    <property type="component" value="Unassembled WGS sequence"/>
</dbReference>
<organism evidence="1 2">
    <name type="scientific">Paramuricea clavata</name>
    <name type="common">Red gorgonian</name>
    <name type="synonym">Violescent sea-whip</name>
    <dbReference type="NCBI Taxonomy" id="317549"/>
    <lineage>
        <taxon>Eukaryota</taxon>
        <taxon>Metazoa</taxon>
        <taxon>Cnidaria</taxon>
        <taxon>Anthozoa</taxon>
        <taxon>Octocorallia</taxon>
        <taxon>Malacalcyonacea</taxon>
        <taxon>Plexauridae</taxon>
        <taxon>Paramuricea</taxon>
    </lineage>
</organism>